<accession>A0ABS8WG78</accession>
<dbReference type="InterPro" id="IPR058163">
    <property type="entry name" value="LysR-type_TF_proteobact-type"/>
</dbReference>
<evidence type="ECO:0000256" key="4">
    <source>
        <dbReference type="ARBA" id="ARBA00023163"/>
    </source>
</evidence>
<evidence type="ECO:0000256" key="1">
    <source>
        <dbReference type="ARBA" id="ARBA00009437"/>
    </source>
</evidence>
<dbReference type="SUPFAM" id="SSF46785">
    <property type="entry name" value="Winged helix' DNA-binding domain"/>
    <property type="match status" value="1"/>
</dbReference>
<dbReference type="Pfam" id="PF00126">
    <property type="entry name" value="HTH_1"/>
    <property type="match status" value="1"/>
</dbReference>
<evidence type="ECO:0000259" key="5">
    <source>
        <dbReference type="PROSITE" id="PS50931"/>
    </source>
</evidence>
<dbReference type="Pfam" id="PF03466">
    <property type="entry name" value="LysR_substrate"/>
    <property type="match status" value="1"/>
</dbReference>
<evidence type="ECO:0000313" key="7">
    <source>
        <dbReference type="Proteomes" id="UP001201273"/>
    </source>
</evidence>
<dbReference type="Proteomes" id="UP001201273">
    <property type="component" value="Unassembled WGS sequence"/>
</dbReference>
<dbReference type="InterPro" id="IPR000847">
    <property type="entry name" value="LysR_HTH_N"/>
</dbReference>
<dbReference type="CDD" id="cd08471">
    <property type="entry name" value="PBP2_CrgA_like_2"/>
    <property type="match status" value="1"/>
</dbReference>
<keyword evidence="7" id="KW-1185">Reference proteome</keyword>
<evidence type="ECO:0000313" key="6">
    <source>
        <dbReference type="EMBL" id="MCE2596621.1"/>
    </source>
</evidence>
<keyword evidence="2" id="KW-0805">Transcription regulation</keyword>
<dbReference type="PRINTS" id="PR00039">
    <property type="entry name" value="HTHLYSR"/>
</dbReference>
<keyword evidence="4" id="KW-0804">Transcription</keyword>
<evidence type="ECO:0000256" key="3">
    <source>
        <dbReference type="ARBA" id="ARBA00023125"/>
    </source>
</evidence>
<dbReference type="InterPro" id="IPR036388">
    <property type="entry name" value="WH-like_DNA-bd_sf"/>
</dbReference>
<protein>
    <submittedName>
        <fullName evidence="6">LysR family transcriptional regulator</fullName>
    </submittedName>
</protein>
<dbReference type="InterPro" id="IPR036390">
    <property type="entry name" value="WH_DNA-bd_sf"/>
</dbReference>
<feature type="domain" description="HTH lysR-type" evidence="5">
    <location>
        <begin position="1"/>
        <end position="59"/>
    </location>
</feature>
<comment type="similarity">
    <text evidence="1">Belongs to the LysR transcriptional regulatory family.</text>
</comment>
<dbReference type="Gene3D" id="1.10.10.10">
    <property type="entry name" value="Winged helix-like DNA-binding domain superfamily/Winged helix DNA-binding domain"/>
    <property type="match status" value="1"/>
</dbReference>
<organism evidence="6 7">
    <name type="scientific">Motilimonas cestriensis</name>
    <dbReference type="NCBI Taxonomy" id="2742685"/>
    <lineage>
        <taxon>Bacteria</taxon>
        <taxon>Pseudomonadati</taxon>
        <taxon>Pseudomonadota</taxon>
        <taxon>Gammaproteobacteria</taxon>
        <taxon>Alteromonadales</taxon>
        <taxon>Alteromonadales genera incertae sedis</taxon>
        <taxon>Motilimonas</taxon>
    </lineage>
</organism>
<dbReference type="InterPro" id="IPR005119">
    <property type="entry name" value="LysR_subst-bd"/>
</dbReference>
<dbReference type="PROSITE" id="PS50931">
    <property type="entry name" value="HTH_LYSR"/>
    <property type="match status" value="1"/>
</dbReference>
<dbReference type="EMBL" id="JAIMJA010000022">
    <property type="protein sequence ID" value="MCE2596621.1"/>
    <property type="molecule type" value="Genomic_DNA"/>
</dbReference>
<keyword evidence="3" id="KW-0238">DNA-binding</keyword>
<sequence>MDQLHLMRVYVAVADCQGFAAGARLLNMSPPAVTRAVAALEQSLGVKLLIRTTRNVRTTEAGARYLEDARRILEQVDRANEAAIGLNSEPKGRLSVTAPVLFGQQYVMPGIVAFLSEYPHTQVHAVFLDRVVNLLEEGFDLGIRIGHLPDSNMHAKQVGSVRSLLVASPSYLAEQGKPNAPGELDQHQLIHVNAGSMSHDWQFNDKQNKKVFVRVNSRLNVTTHQGAINAVKQGFGITRVLSYQVANELATGELVTLMTTFEPPAMPVHIIHREGRMASAKVRCFIELMSEHLRSQLEHG</sequence>
<dbReference type="Gene3D" id="3.40.190.290">
    <property type="match status" value="1"/>
</dbReference>
<dbReference type="PANTHER" id="PTHR30537">
    <property type="entry name" value="HTH-TYPE TRANSCRIPTIONAL REGULATOR"/>
    <property type="match status" value="1"/>
</dbReference>
<evidence type="ECO:0000256" key="2">
    <source>
        <dbReference type="ARBA" id="ARBA00023015"/>
    </source>
</evidence>
<comment type="caution">
    <text evidence="6">The sequence shown here is derived from an EMBL/GenBank/DDBJ whole genome shotgun (WGS) entry which is preliminary data.</text>
</comment>
<reference evidence="6 7" key="1">
    <citation type="journal article" date="2022" name="Environ. Microbiol. Rep.">
        <title>Eco-phylogenetic analyses reveal divergent evolution of vitamin B12 metabolism in the marine bacterial family 'Psychromonadaceae'.</title>
        <authorList>
            <person name="Jin X."/>
            <person name="Yang Y."/>
            <person name="Cao H."/>
            <person name="Gao B."/>
            <person name="Zhao Z."/>
        </authorList>
    </citation>
    <scope>NUCLEOTIDE SEQUENCE [LARGE SCALE GENOMIC DNA]</scope>
    <source>
        <strain evidence="6 7">MKS20</strain>
    </source>
</reference>
<dbReference type="PANTHER" id="PTHR30537:SF5">
    <property type="entry name" value="HTH-TYPE TRANSCRIPTIONAL ACTIVATOR TTDR-RELATED"/>
    <property type="match status" value="1"/>
</dbReference>
<name>A0ABS8WG78_9GAMM</name>
<dbReference type="RefSeq" id="WP_233054255.1">
    <property type="nucleotide sequence ID" value="NZ_JAIMJA010000022.1"/>
</dbReference>
<dbReference type="SUPFAM" id="SSF53850">
    <property type="entry name" value="Periplasmic binding protein-like II"/>
    <property type="match status" value="1"/>
</dbReference>
<proteinExistence type="inferred from homology"/>
<gene>
    <name evidence="6" type="ORF">K6Y31_17675</name>
</gene>